<protein>
    <submittedName>
        <fullName evidence="1">Bacteriocin</fullName>
    </submittedName>
</protein>
<evidence type="ECO:0000313" key="1">
    <source>
        <dbReference type="EMBL" id="TGE35728.1"/>
    </source>
</evidence>
<keyword evidence="2" id="KW-1185">Reference proteome</keyword>
<dbReference type="AlphaFoldDB" id="A0A4Z0QYY3"/>
<evidence type="ECO:0000313" key="2">
    <source>
        <dbReference type="Proteomes" id="UP000298460"/>
    </source>
</evidence>
<dbReference type="Proteomes" id="UP000298460">
    <property type="component" value="Unassembled WGS sequence"/>
</dbReference>
<accession>A0A4Z0QYY3</accession>
<dbReference type="RefSeq" id="WP_135551211.1">
    <property type="nucleotide sequence ID" value="NZ_SPQQ01000011.1"/>
</dbReference>
<name>A0A4Z0QYY3_9FIRM</name>
<comment type="caution">
    <text evidence="1">The sequence shown here is derived from an EMBL/GenBank/DDBJ whole genome shotgun (WGS) entry which is preliminary data.</text>
</comment>
<organism evidence="1 2">
    <name type="scientific">Desulfosporosinus fructosivorans</name>
    <dbReference type="NCBI Taxonomy" id="2018669"/>
    <lineage>
        <taxon>Bacteria</taxon>
        <taxon>Bacillati</taxon>
        <taxon>Bacillota</taxon>
        <taxon>Clostridia</taxon>
        <taxon>Eubacteriales</taxon>
        <taxon>Desulfitobacteriaceae</taxon>
        <taxon>Desulfosporosinus</taxon>
    </lineage>
</organism>
<gene>
    <name evidence="1" type="ORF">E4K67_23465</name>
</gene>
<dbReference type="EMBL" id="SPQQ01000011">
    <property type="protein sequence ID" value="TGE35728.1"/>
    <property type="molecule type" value="Genomic_DNA"/>
</dbReference>
<dbReference type="InterPro" id="IPR010133">
    <property type="entry name" value="Bacteriocin_signal_seq"/>
</dbReference>
<reference evidence="1 2" key="1">
    <citation type="submission" date="2019-03" db="EMBL/GenBank/DDBJ databases">
        <title>Draft Genome Sequence of Desulfosporosinus fructosivorans Strain 63.6F, Isolated from Marine Sediment in the Baltic Sea.</title>
        <authorList>
            <person name="Hausmann B."/>
            <person name="Vandieken V."/>
            <person name="Pjevac P."/>
            <person name="Schreck K."/>
            <person name="Herbold C.W."/>
            <person name="Loy A."/>
        </authorList>
    </citation>
    <scope>NUCLEOTIDE SEQUENCE [LARGE SCALE GENOMIC DNA]</scope>
    <source>
        <strain evidence="1 2">63.6F</strain>
    </source>
</reference>
<sequence>MSGESKSRASELTDEEMASISGGMAMVIYTEYQEYYKCSHKKISGKELLKNLGHINKCDNYDGPRPDSKSCGACKYYGHMYYSNLNELDKKGYDVVKY</sequence>
<proteinExistence type="predicted"/>
<dbReference type="NCBIfam" id="TIGR01847">
    <property type="entry name" value="bacteriocin_sig"/>
    <property type="match status" value="1"/>
</dbReference>